<evidence type="ECO:0000256" key="3">
    <source>
        <dbReference type="ARBA" id="ARBA00022722"/>
    </source>
</evidence>
<evidence type="ECO:0000256" key="1">
    <source>
        <dbReference type="ARBA" id="ARBA00001946"/>
    </source>
</evidence>
<feature type="domain" description="PIN" evidence="8">
    <location>
        <begin position="14"/>
        <end position="132"/>
    </location>
</feature>
<evidence type="ECO:0000259" key="8">
    <source>
        <dbReference type="Pfam" id="PF01850"/>
    </source>
</evidence>
<dbReference type="InterPro" id="IPR029060">
    <property type="entry name" value="PIN-like_dom_sf"/>
</dbReference>
<dbReference type="GO" id="GO:0016787">
    <property type="term" value="F:hydrolase activity"/>
    <property type="evidence" value="ECO:0007669"/>
    <property type="project" value="UniProtKB-KW"/>
</dbReference>
<dbReference type="InterPro" id="IPR050556">
    <property type="entry name" value="Type_II_TA_system_RNase"/>
</dbReference>
<evidence type="ECO:0000313" key="9">
    <source>
        <dbReference type="EMBL" id="PIY31351.1"/>
    </source>
</evidence>
<accession>A0A2M7PLR0</accession>
<keyword evidence="3" id="KW-0540">Nuclease</keyword>
<keyword evidence="4" id="KW-0479">Metal-binding</keyword>
<comment type="cofactor">
    <cofactor evidence="1">
        <name>Mg(2+)</name>
        <dbReference type="ChEBI" id="CHEBI:18420"/>
    </cofactor>
</comment>
<keyword evidence="5" id="KW-0378">Hydrolase</keyword>
<dbReference type="Gene3D" id="3.40.50.1010">
    <property type="entry name" value="5'-nuclease"/>
    <property type="match status" value="1"/>
</dbReference>
<evidence type="ECO:0000256" key="5">
    <source>
        <dbReference type="ARBA" id="ARBA00022801"/>
    </source>
</evidence>
<proteinExistence type="inferred from homology"/>
<evidence type="ECO:0000256" key="2">
    <source>
        <dbReference type="ARBA" id="ARBA00022649"/>
    </source>
</evidence>
<dbReference type="GO" id="GO:0046872">
    <property type="term" value="F:metal ion binding"/>
    <property type="evidence" value="ECO:0007669"/>
    <property type="project" value="UniProtKB-KW"/>
</dbReference>
<comment type="caution">
    <text evidence="9">The sequence shown here is derived from an EMBL/GenBank/DDBJ whole genome shotgun (WGS) entry which is preliminary data.</text>
</comment>
<organism evidence="9 10">
    <name type="scientific">Candidatus Infernicultor aquiphilus</name>
    <dbReference type="NCBI Taxonomy" id="1805029"/>
    <lineage>
        <taxon>Bacteria</taxon>
        <taxon>Pseudomonadati</taxon>
        <taxon>Atribacterota</taxon>
        <taxon>Candidatus Phoenicimicrobiia</taxon>
        <taxon>Candidatus Pheonicimicrobiales</taxon>
        <taxon>Candidatus Phoenicimicrobiaceae</taxon>
        <taxon>Candidatus Infernicultor</taxon>
    </lineage>
</organism>
<dbReference type="CDD" id="cd18689">
    <property type="entry name" value="PIN_VapC-like"/>
    <property type="match status" value="1"/>
</dbReference>
<comment type="similarity">
    <text evidence="7">Belongs to the PINc/VapC protein family.</text>
</comment>
<evidence type="ECO:0000256" key="4">
    <source>
        <dbReference type="ARBA" id="ARBA00022723"/>
    </source>
</evidence>
<sequence length="146" mass="16608">MRILKLKEDKEIFILDTSALLTFIEDEEGSEYIENLLIRAEKGDVAIYVAFISLTEVFYITAKGKDESEALKRVKLIQSLAVRVEESNENLNVRAGAIKAKNRISIADAYIAALCQEHNGILVHKDPEFEKISPTVKEFRLPYKIH</sequence>
<dbReference type="Proteomes" id="UP000230646">
    <property type="component" value="Unassembled WGS sequence"/>
</dbReference>
<dbReference type="GO" id="GO:0004518">
    <property type="term" value="F:nuclease activity"/>
    <property type="evidence" value="ECO:0007669"/>
    <property type="project" value="UniProtKB-KW"/>
</dbReference>
<dbReference type="InterPro" id="IPR002716">
    <property type="entry name" value="PIN_dom"/>
</dbReference>
<gene>
    <name evidence="9" type="ORF">COZ07_09610</name>
</gene>
<evidence type="ECO:0000256" key="6">
    <source>
        <dbReference type="ARBA" id="ARBA00022842"/>
    </source>
</evidence>
<keyword evidence="2" id="KW-1277">Toxin-antitoxin system</keyword>
<evidence type="ECO:0000256" key="7">
    <source>
        <dbReference type="ARBA" id="ARBA00038093"/>
    </source>
</evidence>
<dbReference type="SUPFAM" id="SSF88723">
    <property type="entry name" value="PIN domain-like"/>
    <property type="match status" value="1"/>
</dbReference>
<name>A0A2M7PLR0_9BACT</name>
<dbReference type="PANTHER" id="PTHR33653">
    <property type="entry name" value="RIBONUCLEASE VAPC2"/>
    <property type="match status" value="1"/>
</dbReference>
<protein>
    <submittedName>
        <fullName evidence="9">VapC toxin family PIN domain ribonuclease</fullName>
    </submittedName>
</protein>
<keyword evidence="6" id="KW-0460">Magnesium</keyword>
<dbReference type="Pfam" id="PF01850">
    <property type="entry name" value="PIN"/>
    <property type="match status" value="1"/>
</dbReference>
<evidence type="ECO:0000313" key="10">
    <source>
        <dbReference type="Proteomes" id="UP000230646"/>
    </source>
</evidence>
<dbReference type="EMBL" id="PFKO01000349">
    <property type="protein sequence ID" value="PIY31351.1"/>
    <property type="molecule type" value="Genomic_DNA"/>
</dbReference>
<dbReference type="AlphaFoldDB" id="A0A2M7PLR0"/>
<reference evidence="9 10" key="1">
    <citation type="submission" date="2017-09" db="EMBL/GenBank/DDBJ databases">
        <title>Depth-based differentiation of microbial function through sediment-hosted aquifers and enrichment of novel symbionts in the deep terrestrial subsurface.</title>
        <authorList>
            <person name="Probst A.J."/>
            <person name="Ladd B."/>
            <person name="Jarett J.K."/>
            <person name="Geller-Mcgrath D.E."/>
            <person name="Sieber C.M."/>
            <person name="Emerson J.B."/>
            <person name="Anantharaman K."/>
            <person name="Thomas B.C."/>
            <person name="Malmstrom R."/>
            <person name="Stieglmeier M."/>
            <person name="Klingl A."/>
            <person name="Woyke T."/>
            <person name="Ryan C.M."/>
            <person name="Banfield J.F."/>
        </authorList>
    </citation>
    <scope>NUCLEOTIDE SEQUENCE [LARGE SCALE GENOMIC DNA]</scope>
    <source>
        <strain evidence="9">CG_4_10_14_3_um_filter_34_13</strain>
    </source>
</reference>
<dbReference type="PANTHER" id="PTHR33653:SF1">
    <property type="entry name" value="RIBONUCLEASE VAPC2"/>
    <property type="match status" value="1"/>
</dbReference>